<feature type="region of interest" description="Disordered" evidence="1">
    <location>
        <begin position="784"/>
        <end position="815"/>
    </location>
</feature>
<dbReference type="InterPro" id="IPR044034">
    <property type="entry name" value="NAC-like_UBA"/>
</dbReference>
<dbReference type="GeneTree" id="ENSGT00940000161501"/>
<feature type="domain" description="NAC-A/B" evidence="2">
    <location>
        <begin position="873"/>
        <end position="938"/>
    </location>
</feature>
<dbReference type="CDD" id="cd22054">
    <property type="entry name" value="NAC_NACA"/>
    <property type="match status" value="1"/>
</dbReference>
<feature type="region of interest" description="Disordered" evidence="1">
    <location>
        <begin position="674"/>
        <end position="693"/>
    </location>
</feature>
<dbReference type="Gene3D" id="1.10.8.10">
    <property type="entry name" value="DNA helicase RuvA subunit, C-terminal domain"/>
    <property type="match status" value="1"/>
</dbReference>
<dbReference type="SMART" id="SM01407">
    <property type="entry name" value="NAC"/>
    <property type="match status" value="1"/>
</dbReference>
<feature type="compositionally biased region" description="Polar residues" evidence="1">
    <location>
        <begin position="443"/>
        <end position="456"/>
    </location>
</feature>
<dbReference type="STRING" id="109280.ENSHCOP00000011706"/>
<feature type="compositionally biased region" description="Low complexity" evidence="1">
    <location>
        <begin position="674"/>
        <end position="689"/>
    </location>
</feature>
<feature type="region of interest" description="Disordered" evidence="1">
    <location>
        <begin position="306"/>
        <end position="328"/>
    </location>
</feature>
<evidence type="ECO:0000259" key="2">
    <source>
        <dbReference type="PROSITE" id="PS51151"/>
    </source>
</evidence>
<dbReference type="FunFam" id="1.10.8.10:FF:000006">
    <property type="entry name" value="Putative nascent polypeptide-associated complex subunit alpha"/>
    <property type="match status" value="1"/>
</dbReference>
<dbReference type="InterPro" id="IPR002715">
    <property type="entry name" value="Nas_poly-pep-assoc_cplx_dom"/>
</dbReference>
<dbReference type="PROSITE" id="PS51151">
    <property type="entry name" value="NAC_AB"/>
    <property type="match status" value="1"/>
</dbReference>
<feature type="region of interest" description="Disordered" evidence="1">
    <location>
        <begin position="414"/>
        <end position="667"/>
    </location>
</feature>
<feature type="compositionally biased region" description="Acidic residues" evidence="1">
    <location>
        <begin position="997"/>
        <end position="1009"/>
    </location>
</feature>
<dbReference type="OMA" id="HAPMSIS"/>
<dbReference type="Pfam" id="PF19026">
    <property type="entry name" value="UBA_HYPK"/>
    <property type="match status" value="1"/>
</dbReference>
<reference evidence="3" key="1">
    <citation type="submission" date="2025-08" db="UniProtKB">
        <authorList>
            <consortium name="Ensembl"/>
        </authorList>
    </citation>
    <scope>IDENTIFICATION</scope>
</reference>
<dbReference type="FunFam" id="2.20.70.30:FF:000002">
    <property type="entry name" value="Nascent polypeptide-associated complex (NAC), alpha subunit"/>
    <property type="match status" value="1"/>
</dbReference>
<dbReference type="InterPro" id="IPR016641">
    <property type="entry name" value="EGD2/NACA0like"/>
</dbReference>
<feature type="region of interest" description="Disordered" evidence="1">
    <location>
        <begin position="980"/>
        <end position="1010"/>
    </location>
</feature>
<dbReference type="AlphaFoldDB" id="A0A3Q2Y2R5"/>
<dbReference type="PANTHER" id="PTHR21713">
    <property type="entry name" value="NASCENT POLYPEPTIDE ASSOCIATED COMPLEX ALPHA SUBUNIT-RELATED"/>
    <property type="match status" value="1"/>
</dbReference>
<dbReference type="Pfam" id="PF01849">
    <property type="entry name" value="NAC"/>
    <property type="match status" value="1"/>
</dbReference>
<feature type="compositionally biased region" description="Basic residues" evidence="1">
    <location>
        <begin position="502"/>
        <end position="515"/>
    </location>
</feature>
<feature type="compositionally biased region" description="Basic and acidic residues" evidence="1">
    <location>
        <begin position="470"/>
        <end position="479"/>
    </location>
</feature>
<feature type="compositionally biased region" description="Polar residues" evidence="1">
    <location>
        <begin position="543"/>
        <end position="570"/>
    </location>
</feature>
<feature type="compositionally biased region" description="Polar residues" evidence="1">
    <location>
        <begin position="588"/>
        <end position="607"/>
    </location>
</feature>
<dbReference type="InterPro" id="IPR041907">
    <property type="entry name" value="NACAD_UBA"/>
</dbReference>
<feature type="compositionally biased region" description="Basic and acidic residues" evidence="1">
    <location>
        <begin position="414"/>
        <end position="424"/>
    </location>
</feature>
<dbReference type="GO" id="GO:0005854">
    <property type="term" value="C:nascent polypeptide-associated complex"/>
    <property type="evidence" value="ECO:0007669"/>
    <property type="project" value="InterPro"/>
</dbReference>
<feature type="compositionally biased region" description="Basic and acidic residues" evidence="1">
    <location>
        <begin position="608"/>
        <end position="620"/>
    </location>
</feature>
<dbReference type="CDD" id="cd14416">
    <property type="entry name" value="UBA_NACAD"/>
    <property type="match status" value="1"/>
</dbReference>
<feature type="region of interest" description="Disordered" evidence="1">
    <location>
        <begin position="59"/>
        <end position="107"/>
    </location>
</feature>
<evidence type="ECO:0000313" key="4">
    <source>
        <dbReference type="Proteomes" id="UP000264820"/>
    </source>
</evidence>
<protein>
    <submittedName>
        <fullName evidence="3">Uncharacterized LOC109518030</fullName>
    </submittedName>
</protein>
<sequence length="1049" mass="113860">MDCRVTDSGSLSLGMTTATNDLNKGVLPLSCPKDPSPNPSNIPISSSPEVILGLADNLTLTPEHCPGDSSQENLSTDEKVLGASGSPHSPLAISPKRENSETDTRREIDPEPRIWCDDQSQLHLGSVSEFGVWGAGESLSLSLGKKYELEAESVLMCDTRGRRTQTTMIPNMSSEPYQKYDNGFGYVPEMKDINRNDGKRHPREDNELIEEGTSVSNLVSWKSIEELSEAGGGERFLNDDVSNLNHNNDGDIIDTQIQLTWMDSNNNNDTTFDSLEIAMREGLNALSEEVRPEFVNVKVRESVSNIPLEETPSRASVETPKDEQEPAGAPVTQTTHMMQTQLNNTSIAKSAASQHLKSILGRSPCDQTITPDSNTALSLLDGFFGSFNPRCKSNAPAPSGDANCGLQSESDEMVVKPDTGDQKTIDASPATDKRADEPKTQDSSKGQQCVRLNSGTGEEENTILFNESCSKNDKKKKETPSSPQTTPKGFAKGALCTEKAGATKKGRRQKPHKASKVITNLDSGLDILDAEKKPLSPKHASKDGSSNAEGVLSIMNQDKMANNKMSSVEPQQKKNKSGTQIQVEKCQNDLSRNCDSPTPVNLNATVKTNRDSHQEEDGLDNRAVMLDNRPPSNTSPATLSSSIPRASTEPQNELPTPVQESQPALSAHRLPSLAAPDASAAMSSTSPTSQQVLTPQILPGDKGAAITHPTPTKSESSVALHTTTFAVSKPTQESSSIPSPCYTKQGCIKNLAKESSLVERGKDSEDDRELPRCVLKEAAGIRSGSMERACESDHKESHPFSSHRLTDKESGSYPVNRSHAISENFKNNCSLVASCNESESDGSALELEEEPMRPHQPQSFSSPDEGLNRPKQSRSEKKARKAMSKLGLKPVHGVTRITIRKSKSILFVISRPDVFKSPASDIYIVFGEAKVSLLFQINLRCLFPLSASFLIPLFLPPSQIEDLSQQAHKAAAEKFKVPVTSTPLAPPVPPSLSIKEESEEEEEEVDDGGLEQRDIELVMAQANVSRAKAVRALKHNKNDIVNAIMELTM</sequence>
<evidence type="ECO:0000256" key="1">
    <source>
        <dbReference type="SAM" id="MobiDB-lite"/>
    </source>
</evidence>
<feature type="region of interest" description="Disordered" evidence="1">
    <location>
        <begin position="840"/>
        <end position="883"/>
    </location>
</feature>
<dbReference type="Proteomes" id="UP000264820">
    <property type="component" value="Unplaced"/>
</dbReference>
<evidence type="ECO:0000313" key="3">
    <source>
        <dbReference type="Ensembl" id="ENSHCOP00000011706.1"/>
    </source>
</evidence>
<proteinExistence type="predicted"/>
<reference evidence="3" key="2">
    <citation type="submission" date="2025-09" db="UniProtKB">
        <authorList>
            <consortium name="Ensembl"/>
        </authorList>
    </citation>
    <scope>IDENTIFICATION</scope>
</reference>
<feature type="compositionally biased region" description="Polar residues" evidence="1">
    <location>
        <begin position="630"/>
        <end position="664"/>
    </location>
</feature>
<feature type="compositionally biased region" description="Basic and acidic residues" evidence="1">
    <location>
        <begin position="431"/>
        <end position="442"/>
    </location>
</feature>
<organism evidence="3 4">
    <name type="scientific">Hippocampus comes</name>
    <name type="common">Tiger tail seahorse</name>
    <dbReference type="NCBI Taxonomy" id="109280"/>
    <lineage>
        <taxon>Eukaryota</taxon>
        <taxon>Metazoa</taxon>
        <taxon>Chordata</taxon>
        <taxon>Craniata</taxon>
        <taxon>Vertebrata</taxon>
        <taxon>Euteleostomi</taxon>
        <taxon>Actinopterygii</taxon>
        <taxon>Neopterygii</taxon>
        <taxon>Teleostei</taxon>
        <taxon>Neoteleostei</taxon>
        <taxon>Acanthomorphata</taxon>
        <taxon>Syngnathiaria</taxon>
        <taxon>Syngnathiformes</taxon>
        <taxon>Syngnathoidei</taxon>
        <taxon>Syngnathidae</taxon>
        <taxon>Hippocampus</taxon>
    </lineage>
</organism>
<dbReference type="Gene3D" id="2.20.70.30">
    <property type="entry name" value="Nascent polypeptide-associated complex domain"/>
    <property type="match status" value="1"/>
</dbReference>
<accession>A0A3Q2Y2R5</accession>
<feature type="compositionally biased region" description="Basic and acidic residues" evidence="1">
    <location>
        <begin position="95"/>
        <end position="107"/>
    </location>
</feature>
<feature type="compositionally biased region" description="Basic and acidic residues" evidence="1">
    <location>
        <begin position="788"/>
        <end position="810"/>
    </location>
</feature>
<name>A0A3Q2Y2R5_HIPCM</name>
<dbReference type="InterPro" id="IPR038187">
    <property type="entry name" value="NAC_A/B_dom_sf"/>
</dbReference>
<dbReference type="Ensembl" id="ENSHCOT00000018598.1">
    <property type="protein sequence ID" value="ENSHCOP00000011706.1"/>
    <property type="gene ID" value="ENSHCOG00000014570.1"/>
</dbReference>
<keyword evidence="4" id="KW-1185">Reference proteome</keyword>